<feature type="transmembrane region" description="Helical" evidence="1">
    <location>
        <begin position="131"/>
        <end position="164"/>
    </location>
</feature>
<keyword evidence="1" id="KW-0472">Membrane</keyword>
<dbReference type="AlphaFoldDB" id="A0A7C8GU24"/>
<dbReference type="OrthoDB" id="2375893at2"/>
<feature type="transmembrane region" description="Helical" evidence="1">
    <location>
        <begin position="29"/>
        <end position="50"/>
    </location>
</feature>
<keyword evidence="1" id="KW-0812">Transmembrane</keyword>
<keyword evidence="3" id="KW-1185">Reference proteome</keyword>
<evidence type="ECO:0008006" key="4">
    <source>
        <dbReference type="Google" id="ProtNLM"/>
    </source>
</evidence>
<accession>A0A7C8GU24</accession>
<dbReference type="PANTHER" id="PTHR33133">
    <property type="entry name" value="OS08G0107100 PROTEIN-RELATED"/>
    <property type="match status" value="1"/>
</dbReference>
<gene>
    <name evidence="2" type="ORF">F9U64_07415</name>
</gene>
<proteinExistence type="predicted"/>
<name>A0A7C8GU24_9BACI</name>
<dbReference type="RefSeq" id="WP_153402367.1">
    <property type="nucleotide sequence ID" value="NZ_ML762427.1"/>
</dbReference>
<feature type="transmembrane region" description="Helical" evidence="1">
    <location>
        <begin position="170"/>
        <end position="203"/>
    </location>
</feature>
<evidence type="ECO:0000313" key="2">
    <source>
        <dbReference type="EMBL" id="KAB8137867.1"/>
    </source>
</evidence>
<protein>
    <recommendedName>
        <fullName evidence="4">Glycerophosphoryl diester phosphodiesterase membrane domain-containing protein</fullName>
    </recommendedName>
</protein>
<sequence>MNTGTQKPLNFGKILDQTFRILKNYFKPLFMISLLIMTPIYLLQILTLLISGRDFIMSADPSQNFLSQLTANTESFAITTITEDIGVIISGLLTVIATPIIVGATIYAVKFAREGKKVATRDMIKMALPRYWPMFGTTLLLGIIIFLIIFSTIFLAIFIGAAASFAVHPIVGILLGFLLVAGIFIGAGLLLTRWSLSIAAVLFERVAPGFTKSWHLTKRQTWKFFGLFIILYIIMYTISSILQVPLILLGNSILSNLLINFITMVANIIVYAGYAVMYFDAHLRYEAGDIKEMLDSYDSLEQS</sequence>
<comment type="caution">
    <text evidence="2">The sequence shown here is derived from an EMBL/GenBank/DDBJ whole genome shotgun (WGS) entry which is preliminary data.</text>
</comment>
<dbReference type="EMBL" id="WEID01000033">
    <property type="protein sequence ID" value="KAB8137867.1"/>
    <property type="molecule type" value="Genomic_DNA"/>
</dbReference>
<evidence type="ECO:0000256" key="1">
    <source>
        <dbReference type="SAM" id="Phobius"/>
    </source>
</evidence>
<evidence type="ECO:0000313" key="3">
    <source>
        <dbReference type="Proteomes" id="UP000480246"/>
    </source>
</evidence>
<dbReference type="Proteomes" id="UP000480246">
    <property type="component" value="Unassembled WGS sequence"/>
</dbReference>
<feature type="transmembrane region" description="Helical" evidence="1">
    <location>
        <begin position="85"/>
        <end position="110"/>
    </location>
</feature>
<reference evidence="2 3" key="1">
    <citation type="submission" date="2019-10" db="EMBL/GenBank/DDBJ databases">
        <title>Gracilibacillus sp. nov. isolated from rice seeds.</title>
        <authorList>
            <person name="He S."/>
        </authorList>
    </citation>
    <scope>NUCLEOTIDE SEQUENCE [LARGE SCALE GENOMIC DNA]</scope>
    <source>
        <strain evidence="2 3">TD8</strain>
    </source>
</reference>
<organism evidence="2 3">
    <name type="scientific">Gracilibacillus oryzae</name>
    <dbReference type="NCBI Taxonomy" id="1672701"/>
    <lineage>
        <taxon>Bacteria</taxon>
        <taxon>Bacillati</taxon>
        <taxon>Bacillota</taxon>
        <taxon>Bacilli</taxon>
        <taxon>Bacillales</taxon>
        <taxon>Bacillaceae</taxon>
        <taxon>Gracilibacillus</taxon>
    </lineage>
</organism>
<feature type="transmembrane region" description="Helical" evidence="1">
    <location>
        <begin position="224"/>
        <end position="247"/>
    </location>
</feature>
<dbReference type="PANTHER" id="PTHR33133:SF1">
    <property type="entry name" value="EXPRESSED PROTEIN-RELATED"/>
    <property type="match status" value="1"/>
</dbReference>
<feature type="transmembrane region" description="Helical" evidence="1">
    <location>
        <begin position="253"/>
        <end position="274"/>
    </location>
</feature>
<keyword evidence="1" id="KW-1133">Transmembrane helix</keyword>